<keyword evidence="8" id="KW-0963">Cytoplasm</keyword>
<feature type="short sequence motif" description="'KMSKS' region" evidence="8">
    <location>
        <begin position="682"/>
        <end position="686"/>
    </location>
</feature>
<name>A0ABP9EZF1_9FLAO</name>
<dbReference type="InterPro" id="IPR009080">
    <property type="entry name" value="tRNAsynth_Ia_anticodon-bd"/>
</dbReference>
<dbReference type="SUPFAM" id="SSF47323">
    <property type="entry name" value="Anticodon-binding domain of a subclass of class I aminoacyl-tRNA synthetases"/>
    <property type="match status" value="2"/>
</dbReference>
<keyword evidence="8" id="KW-0862">Zinc</keyword>
<feature type="short sequence motif" description="'HIGH' region" evidence="8">
    <location>
        <begin position="50"/>
        <end position="60"/>
    </location>
</feature>
<evidence type="ECO:0000256" key="7">
    <source>
        <dbReference type="ARBA" id="ARBA00048359"/>
    </source>
</evidence>
<dbReference type="Pfam" id="PF19302">
    <property type="entry name" value="DUF5915"/>
    <property type="match status" value="1"/>
</dbReference>
<protein>
    <recommendedName>
        <fullName evidence="8">Isoleucine--tRNA ligase</fullName>
        <ecNumber evidence="8">6.1.1.5</ecNumber>
    </recommendedName>
    <alternativeName>
        <fullName evidence="8">Isoleucyl-tRNA synthetase</fullName>
        <shortName evidence="8">IleRS</shortName>
    </alternativeName>
</protein>
<feature type="domain" description="Aminoacyl-tRNA synthetase class Ia" evidence="9">
    <location>
        <begin position="20"/>
        <end position="720"/>
    </location>
</feature>
<comment type="similarity">
    <text evidence="8">Belongs to the class-I aminoacyl-tRNA synthetase family. IleS type 2 subfamily.</text>
</comment>
<dbReference type="CDD" id="cd07961">
    <property type="entry name" value="Anticodon_Ia_Ile_ABEc"/>
    <property type="match status" value="1"/>
</dbReference>
<organism evidence="11 12">
    <name type="scientific">Flaviramulus aquimarinus</name>
    <dbReference type="NCBI Taxonomy" id="1170456"/>
    <lineage>
        <taxon>Bacteria</taxon>
        <taxon>Pseudomonadati</taxon>
        <taxon>Bacteroidota</taxon>
        <taxon>Flavobacteriia</taxon>
        <taxon>Flavobacteriales</taxon>
        <taxon>Flavobacteriaceae</taxon>
        <taxon>Flaviramulus</taxon>
    </lineage>
</organism>
<keyword evidence="12" id="KW-1185">Reference proteome</keyword>
<dbReference type="CDD" id="cd00818">
    <property type="entry name" value="IleRS_core"/>
    <property type="match status" value="1"/>
</dbReference>
<dbReference type="RefSeq" id="WP_345273203.1">
    <property type="nucleotide sequence ID" value="NZ_BAABJH010000001.1"/>
</dbReference>
<dbReference type="InterPro" id="IPR009008">
    <property type="entry name" value="Val/Leu/Ile-tRNA-synth_edit"/>
</dbReference>
<comment type="subunit">
    <text evidence="8">Monomer.</text>
</comment>
<dbReference type="Gene3D" id="3.30.720.200">
    <property type="match status" value="1"/>
</dbReference>
<comment type="function">
    <text evidence="6 8">Catalyzes the attachment of isoleucine to tRNA(Ile). As IleRS can inadvertently accommodate and process structurally similar amino acids such as valine, to avoid such errors it has two additional distinct tRNA(Ile)-dependent editing activities. One activity is designated as 'pretransfer' editing and involves the hydrolysis of activated Val-AMP. The other activity is designated 'posttransfer' editing and involves deacylation of mischarged Val-tRNA(Ile).</text>
</comment>
<dbReference type="PANTHER" id="PTHR42780">
    <property type="entry name" value="SOLEUCYL-TRNA SYNTHETASE"/>
    <property type="match status" value="1"/>
</dbReference>
<comment type="caution">
    <text evidence="11">The sequence shown here is derived from an EMBL/GenBank/DDBJ whole genome shotgun (WGS) entry which is preliminary data.</text>
</comment>
<dbReference type="Pfam" id="PF00133">
    <property type="entry name" value="tRNA-synt_1"/>
    <property type="match status" value="1"/>
</dbReference>
<evidence type="ECO:0000256" key="8">
    <source>
        <dbReference type="HAMAP-Rule" id="MF_02003"/>
    </source>
</evidence>
<dbReference type="SUPFAM" id="SSF50677">
    <property type="entry name" value="ValRS/IleRS/LeuRS editing domain"/>
    <property type="match status" value="1"/>
</dbReference>
<feature type="binding site" evidence="8">
    <location>
        <position position="685"/>
    </location>
    <ligand>
        <name>ATP</name>
        <dbReference type="ChEBI" id="CHEBI:30616"/>
    </ligand>
</feature>
<dbReference type="InterPro" id="IPR014729">
    <property type="entry name" value="Rossmann-like_a/b/a_fold"/>
</dbReference>
<keyword evidence="1 8" id="KW-0436">Ligase</keyword>
<accession>A0ABP9EZF1</accession>
<dbReference type="NCBIfam" id="TIGR00392">
    <property type="entry name" value="ileS"/>
    <property type="match status" value="1"/>
</dbReference>
<evidence type="ECO:0000259" key="10">
    <source>
        <dbReference type="Pfam" id="PF08264"/>
    </source>
</evidence>
<comment type="domain">
    <text evidence="8">IleRS has two distinct active sites: one for aminoacylation and one for editing. The misactivated valine is translocated from the active site to the editing site, which sterically excludes the correctly activated isoleucine. The single editing site contains two valyl binding pockets, one specific for each substrate (Val-AMP or Val-tRNA(Ile)).</text>
</comment>
<proteinExistence type="inferred from homology"/>
<keyword evidence="2 8" id="KW-0547">Nucleotide-binding</keyword>
<reference evidence="12" key="1">
    <citation type="journal article" date="2019" name="Int. J. Syst. Evol. Microbiol.">
        <title>The Global Catalogue of Microorganisms (GCM) 10K type strain sequencing project: providing services to taxonomists for standard genome sequencing and annotation.</title>
        <authorList>
            <consortium name="The Broad Institute Genomics Platform"/>
            <consortium name="The Broad Institute Genome Sequencing Center for Infectious Disease"/>
            <person name="Wu L."/>
            <person name="Ma J."/>
        </authorList>
    </citation>
    <scope>NUCLEOTIDE SEQUENCE [LARGE SCALE GENOMIC DNA]</scope>
    <source>
        <strain evidence="12">JCM 18274</strain>
    </source>
</reference>
<evidence type="ECO:0000256" key="3">
    <source>
        <dbReference type="ARBA" id="ARBA00022840"/>
    </source>
</evidence>
<evidence type="ECO:0000256" key="1">
    <source>
        <dbReference type="ARBA" id="ARBA00022598"/>
    </source>
</evidence>
<evidence type="ECO:0000259" key="9">
    <source>
        <dbReference type="Pfam" id="PF00133"/>
    </source>
</evidence>
<dbReference type="Gene3D" id="1.10.730.10">
    <property type="entry name" value="Isoleucyl-tRNA Synthetase, Domain 1"/>
    <property type="match status" value="1"/>
</dbReference>
<dbReference type="InterPro" id="IPR023586">
    <property type="entry name" value="Ile-tRNA-ligase_type2"/>
</dbReference>
<dbReference type="GO" id="GO:0016874">
    <property type="term" value="F:ligase activity"/>
    <property type="evidence" value="ECO:0007669"/>
    <property type="project" value="UniProtKB-KW"/>
</dbReference>
<dbReference type="InterPro" id="IPR013155">
    <property type="entry name" value="M/V/L/I-tRNA-synth_anticd-bd"/>
</dbReference>
<evidence type="ECO:0000256" key="2">
    <source>
        <dbReference type="ARBA" id="ARBA00022741"/>
    </source>
</evidence>
<evidence type="ECO:0000313" key="11">
    <source>
        <dbReference type="EMBL" id="GAA4889981.1"/>
    </source>
</evidence>
<dbReference type="SUPFAM" id="SSF52374">
    <property type="entry name" value="Nucleotidylyl transferase"/>
    <property type="match status" value="1"/>
</dbReference>
<dbReference type="Gene3D" id="3.40.50.620">
    <property type="entry name" value="HUPs"/>
    <property type="match status" value="2"/>
</dbReference>
<evidence type="ECO:0000256" key="6">
    <source>
        <dbReference type="ARBA" id="ARBA00025217"/>
    </source>
</evidence>
<dbReference type="Pfam" id="PF08264">
    <property type="entry name" value="Anticodon_1"/>
    <property type="match status" value="1"/>
</dbReference>
<evidence type="ECO:0000313" key="12">
    <source>
        <dbReference type="Proteomes" id="UP001500433"/>
    </source>
</evidence>
<dbReference type="InterPro" id="IPR002301">
    <property type="entry name" value="Ile-tRNA-ligase"/>
</dbReference>
<keyword evidence="8" id="KW-0479">Metal-binding</keyword>
<dbReference type="Proteomes" id="UP001500433">
    <property type="component" value="Unassembled WGS sequence"/>
</dbReference>
<dbReference type="InterPro" id="IPR002300">
    <property type="entry name" value="aa-tRNA-synth_Ia"/>
</dbReference>
<gene>
    <name evidence="8 11" type="primary">ileS</name>
    <name evidence="11" type="ORF">GCM10023311_12630</name>
</gene>
<keyword evidence="5 8" id="KW-0030">Aminoacyl-tRNA synthetase</keyword>
<evidence type="ECO:0000256" key="5">
    <source>
        <dbReference type="ARBA" id="ARBA00023146"/>
    </source>
</evidence>
<sequence>MSAKFPEYKGLDLPNVAKEVLQYWEDNNIFEKSVSTREGNPSYVFYEGPPSANGLPGVHHVLARAIKDIFPRYKTMKGYQVKRKAGWDTHGLPIELGVEKELGITKEDIGKTISVEDYNAACRKAVMRYTDVWNDLTQKMGYWVDMDDPYITYEPKYMESVWWLLKQIYNKSLLYKGYTIQPYSPKAGTGLSSHELNQPGTYQDVTDTTVVAQFKANKDSLPGFLQNKGDIYFLAWTTTPWTLPSNTALTVGPKIDYVLVETYNQYTFKPMNVVLGKPLVAKQFSGKFVQVKEQSELLSYKSGDKKIPFHVVKEFKGKDLVGITYEQLLPYATPNDNPENAFRIISGDFVTTEDGTGIVHTAPTFGADDALVAKQAKPEIPPMLVKDDNGNLVPLVDLQGRFRPEMGEYAGKYVKNEYYNEGEAPERSVDVELAIKLKEENKAFKVEKYKHSYPNCWRTDKPILYYPLDSWFIKVTDVKDRMHELNSSINWKPKSTGEGRFGNWLANANDWNLSRSRYWGIPLPIWRTEDGKEEICIGSVEELKNEMSKAVSAGVLTQDIFADFEVGNNSEDNYAKIDLHKNIVDEIVLISASGQKMFRESDLIDVWFDSGSMPYAQWHYPFENQDLIDKGTTYPADFIAEGVDQTRGWFYTLHAIATMVFDSVAYKNVVSNGLVLDKNGQKMSKRLGNAADPFETLGNYGADATRWYMISNANPWDNLKFDLEGIEEVKRKFFGTLYNTYSFFQLYANLDNFNYSEANIPVKERPEIDRWILSELHTLIKKADSFYADYEPTKAARAISDFTQDYVSNWFVRLSRRRFWKGDYQQDKISAYQTLYTCMLTIAKLGAPIAPFFMDKLYLDLNAVTKKETFESVHLADFPIFDETYVDKRLERKMESAQTISSLVLSLRAKEKIKVRQPLQKIMIPVDSKQQKEELLAVSELIKHEVNVKDVELIDDASDILVKQIKPNFKALGPRFGKDMKAIANAVINFTAEDINKIEQNGNLDVEVNGKNINLERTDVEITSQDIEGWLVANEGALTVALDVTITDHLRKEGIARELINRIQNLRKDSGFEVTDKIDVTFQKDADIVKAIDANMAYIKSETLTNELEIIDKLEDGIEIAFDDVNTKLFIQKH</sequence>
<dbReference type="InterPro" id="IPR033709">
    <property type="entry name" value="Anticodon_Ile_ABEc"/>
</dbReference>
<feature type="domain" description="Methionyl/Valyl/Leucyl/Isoleucyl-tRNA synthetase anticodon-binding" evidence="10">
    <location>
        <begin position="769"/>
        <end position="921"/>
    </location>
</feature>
<dbReference type="EMBL" id="BAABJH010000001">
    <property type="protein sequence ID" value="GAA4889981.1"/>
    <property type="molecule type" value="Genomic_DNA"/>
</dbReference>
<dbReference type="PANTHER" id="PTHR42780:SF1">
    <property type="entry name" value="ISOLEUCINE--TRNA LIGASE, CYTOPLASMIC"/>
    <property type="match status" value="1"/>
</dbReference>
<keyword evidence="3 8" id="KW-0067">ATP-binding</keyword>
<dbReference type="EC" id="6.1.1.5" evidence="8"/>
<evidence type="ECO:0000256" key="4">
    <source>
        <dbReference type="ARBA" id="ARBA00022917"/>
    </source>
</evidence>
<comment type="subcellular location">
    <subcellularLocation>
        <location evidence="8">Cytoplasm</location>
    </subcellularLocation>
</comment>
<dbReference type="HAMAP" id="MF_02003">
    <property type="entry name" value="Ile_tRNA_synth_type2"/>
    <property type="match status" value="1"/>
</dbReference>
<comment type="catalytic activity">
    <reaction evidence="7 8">
        <text>tRNA(Ile) + L-isoleucine + ATP = L-isoleucyl-tRNA(Ile) + AMP + diphosphate</text>
        <dbReference type="Rhea" id="RHEA:11060"/>
        <dbReference type="Rhea" id="RHEA-COMP:9666"/>
        <dbReference type="Rhea" id="RHEA-COMP:9695"/>
        <dbReference type="ChEBI" id="CHEBI:30616"/>
        <dbReference type="ChEBI" id="CHEBI:33019"/>
        <dbReference type="ChEBI" id="CHEBI:58045"/>
        <dbReference type="ChEBI" id="CHEBI:78442"/>
        <dbReference type="ChEBI" id="CHEBI:78528"/>
        <dbReference type="ChEBI" id="CHEBI:456215"/>
        <dbReference type="EC" id="6.1.1.5"/>
    </reaction>
</comment>
<keyword evidence="4 8" id="KW-0648">Protein biosynthesis</keyword>
<comment type="cofactor">
    <cofactor evidence="8">
        <name>Zn(2+)</name>
        <dbReference type="ChEBI" id="CHEBI:29105"/>
    </cofactor>
</comment>
<dbReference type="PRINTS" id="PR00984">
    <property type="entry name" value="TRNASYNTHILE"/>
</dbReference>